<evidence type="ECO:0000313" key="1">
    <source>
        <dbReference type="EMBL" id="KYF74672.1"/>
    </source>
</evidence>
<reference evidence="1 2" key="1">
    <citation type="submission" date="2014-02" db="EMBL/GenBank/DDBJ databases">
        <title>The small core and large imbalanced accessory genome model reveals a collaborative survival strategy of Sorangium cellulosum strains in nature.</title>
        <authorList>
            <person name="Han K."/>
            <person name="Peng R."/>
            <person name="Blom J."/>
            <person name="Li Y.-Z."/>
        </authorList>
    </citation>
    <scope>NUCLEOTIDE SEQUENCE [LARGE SCALE GENOMIC DNA]</scope>
    <source>
        <strain evidence="1 2">So0008-312</strain>
    </source>
</reference>
<proteinExistence type="predicted"/>
<dbReference type="Proteomes" id="UP000075260">
    <property type="component" value="Unassembled WGS sequence"/>
</dbReference>
<name>A0A150R366_SORCE</name>
<dbReference type="OrthoDB" id="5517493at2"/>
<gene>
    <name evidence="1" type="ORF">BE15_27445</name>
</gene>
<comment type="caution">
    <text evidence="1">The sequence shown here is derived from an EMBL/GenBank/DDBJ whole genome shotgun (WGS) entry which is preliminary data.</text>
</comment>
<protein>
    <recommendedName>
        <fullName evidence="3">STAS/SEC14 domain-containing protein</fullName>
    </recommendedName>
</protein>
<dbReference type="AlphaFoldDB" id="A0A150R366"/>
<organism evidence="1 2">
    <name type="scientific">Sorangium cellulosum</name>
    <name type="common">Polyangium cellulosum</name>
    <dbReference type="NCBI Taxonomy" id="56"/>
    <lineage>
        <taxon>Bacteria</taxon>
        <taxon>Pseudomonadati</taxon>
        <taxon>Myxococcota</taxon>
        <taxon>Polyangia</taxon>
        <taxon>Polyangiales</taxon>
        <taxon>Polyangiaceae</taxon>
        <taxon>Sorangium</taxon>
    </lineage>
</organism>
<dbReference type="EMBL" id="JEMA01000054">
    <property type="protein sequence ID" value="KYF74672.1"/>
    <property type="molecule type" value="Genomic_DNA"/>
</dbReference>
<evidence type="ECO:0000313" key="2">
    <source>
        <dbReference type="Proteomes" id="UP000075260"/>
    </source>
</evidence>
<accession>A0A150R366</accession>
<evidence type="ECO:0008006" key="3">
    <source>
        <dbReference type="Google" id="ProtNLM"/>
    </source>
</evidence>
<dbReference type="RefSeq" id="WP_061605307.1">
    <property type="nucleotide sequence ID" value="NZ_JEMA01000054.1"/>
</dbReference>
<sequence>MIEHAQRIGRHTARVGEHDDTLELTLRGDVAPDEAKQVFDFMASRFAGRSYVLVTGDMSELGHILAESRRVVMREARRVPQIRGLVYYRASFGARVISDLVVRAYAFATGADLAIHFAEDEAEARAWLAMRREQLAAGEHAAVSP</sequence>